<name>A0ABD0UCP3_DENTH</name>
<gene>
    <name evidence="1" type="ORF">M5K25_021587</name>
</gene>
<proteinExistence type="predicted"/>
<evidence type="ECO:0000313" key="1">
    <source>
        <dbReference type="EMBL" id="KAL0910589.1"/>
    </source>
</evidence>
<reference evidence="1 2" key="1">
    <citation type="journal article" date="2024" name="Plant Biotechnol. J.">
        <title>Dendrobium thyrsiflorum genome and its molecular insights into genes involved in important horticultural traits.</title>
        <authorList>
            <person name="Chen B."/>
            <person name="Wang J.Y."/>
            <person name="Zheng P.J."/>
            <person name="Li K.L."/>
            <person name="Liang Y.M."/>
            <person name="Chen X.F."/>
            <person name="Zhang C."/>
            <person name="Zhao X."/>
            <person name="He X."/>
            <person name="Zhang G.Q."/>
            <person name="Liu Z.J."/>
            <person name="Xu Q."/>
        </authorList>
    </citation>
    <scope>NUCLEOTIDE SEQUENCE [LARGE SCALE GENOMIC DNA]</scope>
    <source>
        <strain evidence="1">GZMU011</strain>
    </source>
</reference>
<protein>
    <submittedName>
        <fullName evidence="1">Uncharacterized protein</fullName>
    </submittedName>
</protein>
<dbReference type="AlphaFoldDB" id="A0ABD0UCP3"/>
<comment type="caution">
    <text evidence="1">The sequence shown here is derived from an EMBL/GenBank/DDBJ whole genome shotgun (WGS) entry which is preliminary data.</text>
</comment>
<evidence type="ECO:0000313" key="2">
    <source>
        <dbReference type="Proteomes" id="UP001552299"/>
    </source>
</evidence>
<organism evidence="1 2">
    <name type="scientific">Dendrobium thyrsiflorum</name>
    <name type="common">Pinecone-like raceme dendrobium</name>
    <name type="synonym">Orchid</name>
    <dbReference type="NCBI Taxonomy" id="117978"/>
    <lineage>
        <taxon>Eukaryota</taxon>
        <taxon>Viridiplantae</taxon>
        <taxon>Streptophyta</taxon>
        <taxon>Embryophyta</taxon>
        <taxon>Tracheophyta</taxon>
        <taxon>Spermatophyta</taxon>
        <taxon>Magnoliopsida</taxon>
        <taxon>Liliopsida</taxon>
        <taxon>Asparagales</taxon>
        <taxon>Orchidaceae</taxon>
        <taxon>Epidendroideae</taxon>
        <taxon>Malaxideae</taxon>
        <taxon>Dendrobiinae</taxon>
        <taxon>Dendrobium</taxon>
    </lineage>
</organism>
<dbReference type="EMBL" id="JANQDX010000016">
    <property type="protein sequence ID" value="KAL0910589.1"/>
    <property type="molecule type" value="Genomic_DNA"/>
</dbReference>
<sequence>MTTVAGGGCDSSRVSAWAVAEKCCHGMYLPVIESLNNGYYSDGGSPARACAGEDGDEAVLLHRKGSWIEREGPICESHLQDLSHISSLLLEQKELKLLPWH</sequence>
<dbReference type="Proteomes" id="UP001552299">
    <property type="component" value="Unassembled WGS sequence"/>
</dbReference>
<accession>A0ABD0UCP3</accession>
<keyword evidence="2" id="KW-1185">Reference proteome</keyword>